<dbReference type="Pfam" id="PF06996">
    <property type="entry name" value="T6SS_TssG"/>
    <property type="match status" value="1"/>
</dbReference>
<accession>A0A5B0GA65</accession>
<protein>
    <submittedName>
        <fullName evidence="1">Type VI secretion system baseplate subunit TssG</fullName>
    </submittedName>
</protein>
<dbReference type="PANTHER" id="PTHR35564:SF4">
    <property type="entry name" value="CYTOPLASMIC PROTEIN"/>
    <property type="match status" value="1"/>
</dbReference>
<evidence type="ECO:0000313" key="1">
    <source>
        <dbReference type="EMBL" id="KAA0998930.1"/>
    </source>
</evidence>
<sequence>MGADDRLPADALIARLIAQPHGFDLFQAIHLLERAQPWARALGYGDGTNEAVRLKGFVSLAFEASDIRSVQRHPLDGVRARSDEAEADDDLANDAPLASDVEADASVAADADANAAASPAQLPRETYTLTTPVMSLAGASGPLPMPFTEMVLNRRAARETAMADLLDIFNHRFLSFLYRSRQKYALGLHGRAADGAALTACLDALGNLGLHAAPRGPGGARLWLRHAGLLGGAPRSMTGLLALLSDRLRVKVQGAQFVGGWRSVDAADSLRLSGGGMRGSSSARGSRGSCLGGLAVLGRRTWDQSAGVRIEFLDLSDATFAALLPGGDAHELAAWLVRSYLQQDHDVFFVLHRQRPVLGSALGGNAAARLGWTSWVGTGLGGGARGDAPRTSRTSSVSQVAQPTPVRLKMRAVTAVNT</sequence>
<organism evidence="1 2">
    <name type="scientific">Paraburkholderia panacisoli</name>
    <dbReference type="NCBI Taxonomy" id="2603818"/>
    <lineage>
        <taxon>Bacteria</taxon>
        <taxon>Pseudomonadati</taxon>
        <taxon>Pseudomonadota</taxon>
        <taxon>Betaproteobacteria</taxon>
        <taxon>Burkholderiales</taxon>
        <taxon>Burkholderiaceae</taxon>
        <taxon>Paraburkholderia</taxon>
    </lineage>
</organism>
<proteinExistence type="predicted"/>
<name>A0A5B0GA65_9BURK</name>
<reference evidence="1 2" key="1">
    <citation type="submission" date="2019-08" db="EMBL/GenBank/DDBJ databases">
        <title>Paraburkholderia sp. DCY113.</title>
        <authorList>
            <person name="Kang J."/>
        </authorList>
    </citation>
    <scope>NUCLEOTIDE SEQUENCE [LARGE SCALE GENOMIC DNA]</scope>
    <source>
        <strain evidence="1 2">DCY113</strain>
    </source>
</reference>
<gene>
    <name evidence="1" type="primary">tssG</name>
    <name evidence="1" type="ORF">FVF58_42940</name>
</gene>
<dbReference type="Proteomes" id="UP000325273">
    <property type="component" value="Unassembled WGS sequence"/>
</dbReference>
<keyword evidence="2" id="KW-1185">Reference proteome</keyword>
<comment type="caution">
    <text evidence="1">The sequence shown here is derived from an EMBL/GenBank/DDBJ whole genome shotgun (WGS) entry which is preliminary data.</text>
</comment>
<dbReference type="EMBL" id="VTUZ01000052">
    <property type="protein sequence ID" value="KAA0998930.1"/>
    <property type="molecule type" value="Genomic_DNA"/>
</dbReference>
<dbReference type="NCBIfam" id="TIGR03347">
    <property type="entry name" value="VI_chp_1"/>
    <property type="match status" value="1"/>
</dbReference>
<dbReference type="PANTHER" id="PTHR35564">
    <property type="match status" value="1"/>
</dbReference>
<dbReference type="InterPro" id="IPR010732">
    <property type="entry name" value="T6SS_TssG-like"/>
</dbReference>
<evidence type="ECO:0000313" key="2">
    <source>
        <dbReference type="Proteomes" id="UP000325273"/>
    </source>
</evidence>
<dbReference type="AlphaFoldDB" id="A0A5B0GA65"/>